<dbReference type="InterPro" id="IPR016024">
    <property type="entry name" value="ARM-type_fold"/>
</dbReference>
<dbReference type="AlphaFoldDB" id="A0A3A3ZYU1"/>
<keyword evidence="2" id="KW-1185">Reference proteome</keyword>
<dbReference type="EMBL" id="QZEY01000032">
    <property type="protein sequence ID" value="RJL20171.1"/>
    <property type="molecule type" value="Genomic_DNA"/>
</dbReference>
<comment type="caution">
    <text evidence="1">The sequence shown here is derived from an EMBL/GenBank/DDBJ whole genome shotgun (WGS) entry which is preliminary data.</text>
</comment>
<dbReference type="Gene3D" id="1.25.40.10">
    <property type="entry name" value="Tetratricopeptide repeat domain"/>
    <property type="match status" value="1"/>
</dbReference>
<protein>
    <submittedName>
        <fullName evidence="1">Uncharacterized protein</fullName>
    </submittedName>
</protein>
<organism evidence="1 2">
    <name type="scientific">Bailinhaonella thermotolerans</name>
    <dbReference type="NCBI Taxonomy" id="1070861"/>
    <lineage>
        <taxon>Bacteria</taxon>
        <taxon>Bacillati</taxon>
        <taxon>Actinomycetota</taxon>
        <taxon>Actinomycetes</taxon>
        <taxon>Streptosporangiales</taxon>
        <taxon>Streptosporangiaceae</taxon>
        <taxon>Bailinhaonella</taxon>
    </lineage>
</organism>
<evidence type="ECO:0000313" key="2">
    <source>
        <dbReference type="Proteomes" id="UP000265768"/>
    </source>
</evidence>
<dbReference type="Proteomes" id="UP000265768">
    <property type="component" value="Unassembled WGS sequence"/>
</dbReference>
<evidence type="ECO:0000313" key="1">
    <source>
        <dbReference type="EMBL" id="RJL20171.1"/>
    </source>
</evidence>
<accession>A0A3A3ZYU1</accession>
<dbReference type="InterPro" id="IPR011990">
    <property type="entry name" value="TPR-like_helical_dom_sf"/>
</dbReference>
<reference evidence="1 2" key="1">
    <citation type="submission" date="2018-09" db="EMBL/GenBank/DDBJ databases">
        <title>YIM 75507 draft genome.</title>
        <authorList>
            <person name="Tang S."/>
            <person name="Feng Y."/>
        </authorList>
    </citation>
    <scope>NUCLEOTIDE SEQUENCE [LARGE SCALE GENOMIC DNA]</scope>
    <source>
        <strain evidence="1 2">YIM 75507</strain>
    </source>
</reference>
<gene>
    <name evidence="1" type="ORF">D5H75_39680</name>
</gene>
<dbReference type="SUPFAM" id="SSF48371">
    <property type="entry name" value="ARM repeat"/>
    <property type="match status" value="1"/>
</dbReference>
<name>A0A3A3ZYU1_9ACTN</name>
<feature type="non-terminal residue" evidence="1">
    <location>
        <position position="450"/>
    </location>
</feature>
<proteinExistence type="predicted"/>
<sequence length="450" mass="49392">MQVMHADPRRLGVHAAIEVPDETAGELPLYVDRDTDLEPCGVRALIRQAAKEYRNHHRRLALAKQSSTRGGFVLLIGGSSVGKTRTAIEALRAVIPNWWLLRPNDAHHVRRVAENPPRHLVVWLDELQNFLGRPDGLTAATARALMDNGAVLVGTLWSVRYQAYTALPSSGQPDVCGNDRELLRLAEKVHLDKDFTRSEQERAHEVAEAGDQRVATALKSKDYGLTQVMAAGPNLVAAWRNADPYAGAVLNAAIDATRLGVQSPLNAELLRAAAPGYCDPSHRATAPSNWFEAALAYATARHNGAAALTPLAPPDTMGQISGYRVAEYLQQHAGHERRDATVPDTCWQALTDHLTDPHDQTRVGAAADERLLFPYAESLYRKAARDNSSYAARQLVELLAGRGREEEAIEFLHHHVDDGDPYAARRLVELLADQGREEDLRALAEAGNSY</sequence>